<evidence type="ECO:0000313" key="1">
    <source>
        <dbReference type="EMBL" id="KAJ0046638.1"/>
    </source>
</evidence>
<protein>
    <submittedName>
        <fullName evidence="1">Uncharacterized protein</fullName>
    </submittedName>
</protein>
<gene>
    <name evidence="1" type="ORF">Pint_05541</name>
</gene>
<proteinExistence type="predicted"/>
<dbReference type="EMBL" id="CM047738">
    <property type="protein sequence ID" value="KAJ0046638.1"/>
    <property type="molecule type" value="Genomic_DNA"/>
</dbReference>
<accession>A0ACC0Z8D5</accession>
<organism evidence="1 2">
    <name type="scientific">Pistacia integerrima</name>
    <dbReference type="NCBI Taxonomy" id="434235"/>
    <lineage>
        <taxon>Eukaryota</taxon>
        <taxon>Viridiplantae</taxon>
        <taxon>Streptophyta</taxon>
        <taxon>Embryophyta</taxon>
        <taxon>Tracheophyta</taxon>
        <taxon>Spermatophyta</taxon>
        <taxon>Magnoliopsida</taxon>
        <taxon>eudicotyledons</taxon>
        <taxon>Gunneridae</taxon>
        <taxon>Pentapetalae</taxon>
        <taxon>rosids</taxon>
        <taxon>malvids</taxon>
        <taxon>Sapindales</taxon>
        <taxon>Anacardiaceae</taxon>
        <taxon>Pistacia</taxon>
    </lineage>
</organism>
<evidence type="ECO:0000313" key="2">
    <source>
        <dbReference type="Proteomes" id="UP001163603"/>
    </source>
</evidence>
<dbReference type="Proteomes" id="UP001163603">
    <property type="component" value="Chromosome 3"/>
</dbReference>
<name>A0ACC0Z8D5_9ROSI</name>
<comment type="caution">
    <text evidence="1">The sequence shown here is derived from an EMBL/GenBank/DDBJ whole genome shotgun (WGS) entry which is preliminary data.</text>
</comment>
<keyword evidence="2" id="KW-1185">Reference proteome</keyword>
<sequence>MSARFNNSSEMILSNSRDDSNEAYVEIILDIFDDSVAIHSIQGEAVHEGLDLSSLVKKALKDRSSSSVPFSLFKNTNSLHIKHVSQTQLQPMP</sequence>
<reference evidence="2" key="1">
    <citation type="journal article" date="2023" name="G3 (Bethesda)">
        <title>Genome assembly and association tests identify interacting loci associated with vigor, precocity, and sex in interspecific pistachio rootstocks.</title>
        <authorList>
            <person name="Palmer W."/>
            <person name="Jacygrad E."/>
            <person name="Sagayaradj S."/>
            <person name="Cavanaugh K."/>
            <person name="Han R."/>
            <person name="Bertier L."/>
            <person name="Beede B."/>
            <person name="Kafkas S."/>
            <person name="Golino D."/>
            <person name="Preece J."/>
            <person name="Michelmore R."/>
        </authorList>
    </citation>
    <scope>NUCLEOTIDE SEQUENCE [LARGE SCALE GENOMIC DNA]</scope>
</reference>